<dbReference type="OrthoDB" id="443634at2759"/>
<evidence type="ECO:0000256" key="1">
    <source>
        <dbReference type="SAM" id="MobiDB-lite"/>
    </source>
</evidence>
<evidence type="ECO:0000313" key="4">
    <source>
        <dbReference type="Proteomes" id="UP000316079"/>
    </source>
</evidence>
<name>A0A553QD97_9TELE</name>
<dbReference type="Proteomes" id="UP000316079">
    <property type="component" value="Unassembled WGS sequence"/>
</dbReference>
<evidence type="ECO:0000256" key="2">
    <source>
        <dbReference type="SAM" id="Phobius"/>
    </source>
</evidence>
<feature type="transmembrane region" description="Helical" evidence="2">
    <location>
        <begin position="139"/>
        <end position="157"/>
    </location>
</feature>
<keyword evidence="2" id="KW-0472">Membrane</keyword>
<dbReference type="GO" id="GO:0006892">
    <property type="term" value="P:post-Golgi vesicle-mediated transport"/>
    <property type="evidence" value="ECO:0007669"/>
    <property type="project" value="TreeGrafter"/>
</dbReference>
<dbReference type="GO" id="GO:0005794">
    <property type="term" value="C:Golgi apparatus"/>
    <property type="evidence" value="ECO:0007669"/>
    <property type="project" value="TreeGrafter"/>
</dbReference>
<feature type="compositionally biased region" description="Low complexity" evidence="1">
    <location>
        <begin position="183"/>
        <end position="196"/>
    </location>
</feature>
<dbReference type="EMBL" id="SRMA01026080">
    <property type="protein sequence ID" value="TRY87914.1"/>
    <property type="molecule type" value="Genomic_DNA"/>
</dbReference>
<keyword evidence="2" id="KW-1133">Transmembrane helix</keyword>
<dbReference type="PANTHER" id="PTHR12106">
    <property type="entry name" value="SORTILIN RELATED"/>
    <property type="match status" value="1"/>
</dbReference>
<organism evidence="3 4">
    <name type="scientific">Danionella cerebrum</name>
    <dbReference type="NCBI Taxonomy" id="2873325"/>
    <lineage>
        <taxon>Eukaryota</taxon>
        <taxon>Metazoa</taxon>
        <taxon>Chordata</taxon>
        <taxon>Craniata</taxon>
        <taxon>Vertebrata</taxon>
        <taxon>Euteleostomi</taxon>
        <taxon>Actinopterygii</taxon>
        <taxon>Neopterygii</taxon>
        <taxon>Teleostei</taxon>
        <taxon>Ostariophysi</taxon>
        <taxon>Cypriniformes</taxon>
        <taxon>Danionidae</taxon>
        <taxon>Danioninae</taxon>
        <taxon>Danionella</taxon>
    </lineage>
</organism>
<accession>A0A553QD97</accession>
<keyword evidence="2" id="KW-0812">Transmembrane</keyword>
<sequence>MFFLYFDIPEYFRSHLLAFSSNLDDHNPDVAEWRLDVSRVIKSSMVHATSVSAEQLLVTVLPGLPTAAEFFLLPDKQITEGKPDKTSTHLDQLSELVLNALNQNLVQFTLRPGVQITVYAAHLSAAPLVDTSENHSSSAMLMLLSVVVLGLAVFLIYKFKRKIPGLHIYAAMQDEKEQEMIQSPVSPTDSTPSSSSQRELLASLEPLDTEPNTQAIECINPHPRVKFSSDLPTYIDV</sequence>
<dbReference type="AlphaFoldDB" id="A0A553QD97"/>
<dbReference type="PANTHER" id="PTHR12106:SF8">
    <property type="entry name" value="VPS10 DOMAIN-CONTAINING RECEPTOR SORCS1"/>
    <property type="match status" value="1"/>
</dbReference>
<keyword evidence="4" id="KW-1185">Reference proteome</keyword>
<evidence type="ECO:0000313" key="3">
    <source>
        <dbReference type="EMBL" id="TRY87914.1"/>
    </source>
</evidence>
<dbReference type="STRING" id="623744.A0A553QD97"/>
<dbReference type="GO" id="GO:0016020">
    <property type="term" value="C:membrane"/>
    <property type="evidence" value="ECO:0007669"/>
    <property type="project" value="TreeGrafter"/>
</dbReference>
<feature type="region of interest" description="Disordered" evidence="1">
    <location>
        <begin position="179"/>
        <end position="199"/>
    </location>
</feature>
<proteinExistence type="predicted"/>
<gene>
    <name evidence="3" type="ORF">DNTS_004176</name>
</gene>
<reference evidence="3 4" key="1">
    <citation type="journal article" date="2019" name="Sci. Data">
        <title>Hybrid genome assembly and annotation of Danionella translucida.</title>
        <authorList>
            <person name="Kadobianskyi M."/>
            <person name="Schulze L."/>
            <person name="Schuelke M."/>
            <person name="Judkewitz B."/>
        </authorList>
    </citation>
    <scope>NUCLEOTIDE SEQUENCE [LARGE SCALE GENOMIC DNA]</scope>
    <source>
        <strain evidence="3 4">Bolton</strain>
    </source>
</reference>
<comment type="caution">
    <text evidence="3">The sequence shown here is derived from an EMBL/GenBank/DDBJ whole genome shotgun (WGS) entry which is preliminary data.</text>
</comment>
<dbReference type="InterPro" id="IPR050310">
    <property type="entry name" value="VPS10-sortilin"/>
</dbReference>
<protein>
    <submittedName>
        <fullName evidence="3">Uncharacterized protein</fullName>
    </submittedName>
</protein>